<dbReference type="InterPro" id="IPR011701">
    <property type="entry name" value="MFS"/>
</dbReference>
<dbReference type="EMBL" id="VLLI01000015">
    <property type="protein sequence ID" value="TWI95564.1"/>
    <property type="molecule type" value="Genomic_DNA"/>
</dbReference>
<dbReference type="AlphaFoldDB" id="A0A562TQU4"/>
<feature type="transmembrane region" description="Helical" evidence="5">
    <location>
        <begin position="347"/>
        <end position="365"/>
    </location>
</feature>
<feature type="transmembrane region" description="Helical" evidence="5">
    <location>
        <begin position="12"/>
        <end position="29"/>
    </location>
</feature>
<feature type="transmembrane region" description="Helical" evidence="5">
    <location>
        <begin position="86"/>
        <end position="105"/>
    </location>
</feature>
<evidence type="ECO:0000256" key="4">
    <source>
        <dbReference type="ARBA" id="ARBA00023136"/>
    </source>
</evidence>
<feature type="transmembrane region" description="Helical" evidence="5">
    <location>
        <begin position="323"/>
        <end position="341"/>
    </location>
</feature>
<dbReference type="CDD" id="cd17319">
    <property type="entry name" value="MFS_ExuT_GudP_like"/>
    <property type="match status" value="1"/>
</dbReference>
<dbReference type="Proteomes" id="UP000317010">
    <property type="component" value="Unassembled WGS sequence"/>
</dbReference>
<feature type="domain" description="Major facilitator superfamily (MFS) profile" evidence="6">
    <location>
        <begin position="16"/>
        <end position="449"/>
    </location>
</feature>
<evidence type="ECO:0000256" key="1">
    <source>
        <dbReference type="ARBA" id="ARBA00004141"/>
    </source>
</evidence>
<dbReference type="Pfam" id="PF07690">
    <property type="entry name" value="MFS_1"/>
    <property type="match status" value="1"/>
</dbReference>
<dbReference type="PANTHER" id="PTHR11662:SF285">
    <property type="entry name" value="HEXURONATE TRANSPORTER"/>
    <property type="match status" value="1"/>
</dbReference>
<comment type="subcellular location">
    <subcellularLocation>
        <location evidence="1">Membrane</location>
        <topology evidence="1">Multi-pass membrane protein</topology>
    </subcellularLocation>
</comment>
<feature type="transmembrane region" description="Helical" evidence="5">
    <location>
        <begin position="57"/>
        <end position="79"/>
    </location>
</feature>
<dbReference type="OrthoDB" id="9781156at2"/>
<keyword evidence="3 5" id="KW-1133">Transmembrane helix</keyword>
<evidence type="ECO:0000313" key="7">
    <source>
        <dbReference type="EMBL" id="TWI95564.1"/>
    </source>
</evidence>
<feature type="transmembrane region" description="Helical" evidence="5">
    <location>
        <begin position="250"/>
        <end position="270"/>
    </location>
</feature>
<comment type="caution">
    <text evidence="7">The sequence shown here is derived from an EMBL/GenBank/DDBJ whole genome shotgun (WGS) entry which is preliminary data.</text>
</comment>
<gene>
    <name evidence="7" type="ORF">JN11_04303</name>
</gene>
<feature type="transmembrane region" description="Helical" evidence="5">
    <location>
        <begin position="152"/>
        <end position="174"/>
    </location>
</feature>
<feature type="transmembrane region" description="Helical" evidence="5">
    <location>
        <begin position="420"/>
        <end position="441"/>
    </location>
</feature>
<feature type="transmembrane region" description="Helical" evidence="5">
    <location>
        <begin position="385"/>
        <end position="408"/>
    </location>
</feature>
<name>A0A562TQU4_9SPHI</name>
<proteinExistence type="predicted"/>
<sequence>MQGPSKNTIGKYRWVITVLLLFSTTINYMDRQVISYLKEFFSTPVSKGGFGWTNTDFSIVTSCFTGFYATVTVFAGWIIDKIGTKLGLALSLIIWSFFGMLNALAGSTVALHVIIRSLFGIGEAGNFPASIKTVAEWFPKKERALATGIFNSGANIGAMIASLFVPWCMAYWGNSMGYKMAYLLTGASGLLWLIFWFAFYTTPSESKKLSVEEYNHIHSDDAVIPTESVEIVAAAPKTSWFKLLQYPQTWAFFTGKFLTDGIWWFLLFWLPDYLKKQFGLTGEEVMLPTFIVYGVAILGSTFGGSLPLFLINKGMPVYKARMTAMFIIALFPLVLLFTQYFGNKAHFGDHAIILAVALICIGAAAHQAWSCNIFTTVSDMFPKKAVGSVTGIGGMAGGLGGVLVQLLAGRLTDHYKDTPQIAYGIMFTICALAYIIAWAVIRILTARSKQIVL</sequence>
<dbReference type="RefSeq" id="WP_144915912.1">
    <property type="nucleotide sequence ID" value="NZ_VLLI01000015.1"/>
</dbReference>
<keyword evidence="4 5" id="KW-0472">Membrane</keyword>
<feature type="transmembrane region" description="Helical" evidence="5">
    <location>
        <begin position="180"/>
        <end position="200"/>
    </location>
</feature>
<evidence type="ECO:0000313" key="8">
    <source>
        <dbReference type="Proteomes" id="UP000317010"/>
    </source>
</evidence>
<evidence type="ECO:0000256" key="2">
    <source>
        <dbReference type="ARBA" id="ARBA00022692"/>
    </source>
</evidence>
<dbReference type="GO" id="GO:0016020">
    <property type="term" value="C:membrane"/>
    <property type="evidence" value="ECO:0007669"/>
    <property type="project" value="UniProtKB-SubCell"/>
</dbReference>
<dbReference type="InterPro" id="IPR020846">
    <property type="entry name" value="MFS_dom"/>
</dbReference>
<dbReference type="GO" id="GO:0015134">
    <property type="term" value="F:hexuronate transmembrane transporter activity"/>
    <property type="evidence" value="ECO:0007669"/>
    <property type="project" value="TreeGrafter"/>
</dbReference>
<evidence type="ECO:0000259" key="6">
    <source>
        <dbReference type="PROSITE" id="PS50850"/>
    </source>
</evidence>
<protein>
    <submittedName>
        <fullName evidence="7">ACS family hexuronate transporter-like MFS transporter</fullName>
    </submittedName>
</protein>
<evidence type="ECO:0000256" key="5">
    <source>
        <dbReference type="SAM" id="Phobius"/>
    </source>
</evidence>
<organism evidence="7 8">
    <name type="scientific">Mucilaginibacter frigoritolerans</name>
    <dbReference type="NCBI Taxonomy" id="652788"/>
    <lineage>
        <taxon>Bacteria</taxon>
        <taxon>Pseudomonadati</taxon>
        <taxon>Bacteroidota</taxon>
        <taxon>Sphingobacteriia</taxon>
        <taxon>Sphingobacteriales</taxon>
        <taxon>Sphingobacteriaceae</taxon>
        <taxon>Mucilaginibacter</taxon>
    </lineage>
</organism>
<dbReference type="InterPro" id="IPR036259">
    <property type="entry name" value="MFS_trans_sf"/>
</dbReference>
<dbReference type="PANTHER" id="PTHR11662">
    <property type="entry name" value="SOLUTE CARRIER FAMILY 17"/>
    <property type="match status" value="1"/>
</dbReference>
<dbReference type="InterPro" id="IPR050382">
    <property type="entry name" value="MFS_Na/Anion_cotransporter"/>
</dbReference>
<dbReference type="SUPFAM" id="SSF103473">
    <property type="entry name" value="MFS general substrate transporter"/>
    <property type="match status" value="1"/>
</dbReference>
<keyword evidence="2 5" id="KW-0812">Transmembrane</keyword>
<evidence type="ECO:0000256" key="3">
    <source>
        <dbReference type="ARBA" id="ARBA00022989"/>
    </source>
</evidence>
<dbReference type="PROSITE" id="PS50850">
    <property type="entry name" value="MFS"/>
    <property type="match status" value="1"/>
</dbReference>
<reference evidence="7 8" key="1">
    <citation type="submission" date="2019-07" db="EMBL/GenBank/DDBJ databases">
        <title>Genomic Encyclopedia of Archaeal and Bacterial Type Strains, Phase II (KMG-II): from individual species to whole genera.</title>
        <authorList>
            <person name="Goeker M."/>
        </authorList>
    </citation>
    <scope>NUCLEOTIDE SEQUENCE [LARGE SCALE GENOMIC DNA]</scope>
    <source>
        <strain evidence="7 8">ATCC BAA-1854</strain>
    </source>
</reference>
<keyword evidence="8" id="KW-1185">Reference proteome</keyword>
<dbReference type="Gene3D" id="1.20.1250.20">
    <property type="entry name" value="MFS general substrate transporter like domains"/>
    <property type="match status" value="2"/>
</dbReference>
<accession>A0A562TQU4</accession>
<feature type="transmembrane region" description="Helical" evidence="5">
    <location>
        <begin position="290"/>
        <end position="311"/>
    </location>
</feature>
<feature type="transmembrane region" description="Helical" evidence="5">
    <location>
        <begin position="111"/>
        <end position="131"/>
    </location>
</feature>